<dbReference type="HOGENOM" id="CLU_521187_0_0_1"/>
<dbReference type="AlphaFoldDB" id="F0W8F5"/>
<proteinExistence type="predicted"/>
<name>F0W8F5_9STRA</name>
<dbReference type="SMART" id="SM00228">
    <property type="entry name" value="PDZ"/>
    <property type="match status" value="1"/>
</dbReference>
<dbReference type="EMBL" id="FR824079">
    <property type="protein sequence ID" value="CCA17410.1"/>
    <property type="molecule type" value="Genomic_DNA"/>
</dbReference>
<protein>
    <submittedName>
        <fullName evidence="3">Uncharacterized protein AlNc14C34G3085</fullName>
    </submittedName>
</protein>
<reference evidence="3" key="2">
    <citation type="submission" date="2011-02" db="EMBL/GenBank/DDBJ databases">
        <authorList>
            <person name="MacLean D."/>
        </authorList>
    </citation>
    <scope>NUCLEOTIDE SEQUENCE</scope>
</reference>
<dbReference type="InterPro" id="IPR036034">
    <property type="entry name" value="PDZ_sf"/>
</dbReference>
<evidence type="ECO:0000256" key="1">
    <source>
        <dbReference type="SAM" id="MobiDB-lite"/>
    </source>
</evidence>
<dbReference type="PROSITE" id="PS50106">
    <property type="entry name" value="PDZ"/>
    <property type="match status" value="1"/>
</dbReference>
<dbReference type="Gene3D" id="2.30.42.10">
    <property type="match status" value="1"/>
</dbReference>
<feature type="domain" description="PDZ" evidence="2">
    <location>
        <begin position="348"/>
        <end position="430"/>
    </location>
</feature>
<organism evidence="3">
    <name type="scientific">Albugo laibachii Nc14</name>
    <dbReference type="NCBI Taxonomy" id="890382"/>
    <lineage>
        <taxon>Eukaryota</taxon>
        <taxon>Sar</taxon>
        <taxon>Stramenopiles</taxon>
        <taxon>Oomycota</taxon>
        <taxon>Peronosporomycetes</taxon>
        <taxon>Albuginales</taxon>
        <taxon>Albuginaceae</taxon>
        <taxon>Albugo</taxon>
    </lineage>
</organism>
<sequence>MSTSCDRFTNTEKENASNELKIHQSKSLPSVLGTPNYNRNALIAKGNQLLALYQACRNEGQLAQVRRKSVSYQKSSHPSVGTVTHETEINPSYFSDSQPREKNATELYAHYQDIWNAIGRLQCPQIETALINLKSVIDEYSERPDNETTYSKTTLLTSERANSVNDLTGFQLKLDMEMENANDAVTHSQLARHDPSKYENESLIEYTGHSIKVDHMDSVTSCETNEKMDEQVEGCSYDDKLLPSSEDKRLEGYDIENKERHDLLLVADNRERLDYAESIEMCDPKTLSIRDESHSAQDLDLGVTQQDTEPKDFVSLCAPQSENPTMPVSMECAPRLPIHPPSKNDVSMCNVIFTDRGPIGIHFQANFPDNGATVRELLPEMAAQKLGQVEPFDRLIAVNNNSVETAPFRHIMLLLEGGLRPLTLTFARANSGKANVSSELHDIAADGSILQKNITPQEHDLDEEIVLDAESEEENEIRSENIGIDGSGSNISIADKIITNVFSFFWTPPLREDNRVSNDAHTI</sequence>
<reference evidence="3" key="1">
    <citation type="journal article" date="2011" name="PLoS Biol.">
        <title>Gene gain and loss during evolution of obligate parasitism in the white rust pathogen of Arabidopsis thaliana.</title>
        <authorList>
            <person name="Kemen E."/>
            <person name="Gardiner A."/>
            <person name="Schultz-Larsen T."/>
            <person name="Kemen A.C."/>
            <person name="Balmuth A.L."/>
            <person name="Robert-Seilaniantz A."/>
            <person name="Bailey K."/>
            <person name="Holub E."/>
            <person name="Studholme D.J."/>
            <person name="Maclean D."/>
            <person name="Jones J.D."/>
        </authorList>
    </citation>
    <scope>NUCLEOTIDE SEQUENCE</scope>
</reference>
<feature type="compositionally biased region" description="Basic and acidic residues" evidence="1">
    <location>
        <begin position="9"/>
        <end position="20"/>
    </location>
</feature>
<evidence type="ECO:0000313" key="3">
    <source>
        <dbReference type="EMBL" id="CCA17410.1"/>
    </source>
</evidence>
<gene>
    <name evidence="3" type="primary">AlNc14C34G3085</name>
    <name evidence="3" type="ORF">ALNC14_035530</name>
</gene>
<evidence type="ECO:0000259" key="2">
    <source>
        <dbReference type="PROSITE" id="PS50106"/>
    </source>
</evidence>
<dbReference type="InterPro" id="IPR001478">
    <property type="entry name" value="PDZ"/>
</dbReference>
<feature type="region of interest" description="Disordered" evidence="1">
    <location>
        <begin position="1"/>
        <end position="20"/>
    </location>
</feature>
<accession>F0W8F5</accession>
<dbReference type="SUPFAM" id="SSF50156">
    <property type="entry name" value="PDZ domain-like"/>
    <property type="match status" value="1"/>
</dbReference>